<evidence type="ECO:0000259" key="1">
    <source>
        <dbReference type="PROSITE" id="PS50994"/>
    </source>
</evidence>
<reference evidence="2 3" key="1">
    <citation type="submission" date="2023-12" db="EMBL/GenBank/DDBJ databases">
        <title>Blastococcus brunescens sp. nov., an actonobacterium isolated from sandstone collected in sahara desert.</title>
        <authorList>
            <person name="Gtari M."/>
            <person name="Ghodhbane F."/>
        </authorList>
    </citation>
    <scope>NUCLEOTIDE SEQUENCE [LARGE SCALE GENOMIC DNA]</scope>
    <source>
        <strain evidence="2 3">BMG 8361</strain>
    </source>
</reference>
<dbReference type="InterPro" id="IPR009004">
    <property type="entry name" value="Transposase_Mu_C"/>
</dbReference>
<sequence length="292" mass="32521">MWVGGIPDEIVWDNAKSNLAELVTALVVSLATMGSAVTPYAGWEKGKIESWHATSQHECYSTMPGYTEGPASFTGHRYWGDHTSGAHLFSEELLIAQGEQWALEEYNANRVHGKLDMTPLRSWAADTNQLRQATREQLMPAMLSTKHLRTVNKNGIRFEGIDYVAAELNRLVGRKVSVRYLPNLELERLFVEVFAGDEWVCTAYPSHTLTAEQRTALLATRRRQYELLRTAEKEGARMRRDVAARTRATDGAETTYGQNAATYARDELGADVDDLFDAPAADDDLADAAVLP</sequence>
<dbReference type="RefSeq" id="WP_324273772.1">
    <property type="nucleotide sequence ID" value="NZ_CP141261.1"/>
</dbReference>
<dbReference type="InterPro" id="IPR036397">
    <property type="entry name" value="RNaseH_sf"/>
</dbReference>
<dbReference type="Gene3D" id="3.30.420.10">
    <property type="entry name" value="Ribonuclease H-like superfamily/Ribonuclease H"/>
    <property type="match status" value="1"/>
</dbReference>
<dbReference type="Proteomes" id="UP001324287">
    <property type="component" value="Chromosome"/>
</dbReference>
<dbReference type="PANTHER" id="PTHR35004:SF6">
    <property type="entry name" value="TRANSPOSASE"/>
    <property type="match status" value="1"/>
</dbReference>
<proteinExistence type="predicted"/>
<dbReference type="InterPro" id="IPR001584">
    <property type="entry name" value="Integrase_cat-core"/>
</dbReference>
<evidence type="ECO:0000313" key="2">
    <source>
        <dbReference type="EMBL" id="WRL62418.1"/>
    </source>
</evidence>
<protein>
    <submittedName>
        <fullName evidence="2">Mu transposase C-terminal domain-containing protein</fullName>
    </submittedName>
</protein>
<keyword evidence="3" id="KW-1185">Reference proteome</keyword>
<dbReference type="InterPro" id="IPR015378">
    <property type="entry name" value="Transposase-like_Mu_C"/>
</dbReference>
<dbReference type="Pfam" id="PF09299">
    <property type="entry name" value="Mu-transpos_C"/>
    <property type="match status" value="1"/>
</dbReference>
<feature type="domain" description="Integrase catalytic" evidence="1">
    <location>
        <begin position="1"/>
        <end position="127"/>
    </location>
</feature>
<evidence type="ECO:0000313" key="3">
    <source>
        <dbReference type="Proteomes" id="UP001324287"/>
    </source>
</evidence>
<name>A0ABZ1AXN3_9ACTN</name>
<accession>A0ABZ1AXN3</accession>
<dbReference type="SUPFAM" id="SSF50610">
    <property type="entry name" value="mu transposase, C-terminal domain"/>
    <property type="match status" value="1"/>
</dbReference>
<dbReference type="PROSITE" id="PS50994">
    <property type="entry name" value="INTEGRASE"/>
    <property type="match status" value="1"/>
</dbReference>
<organism evidence="2 3">
    <name type="scientific">Blastococcus brunescens</name>
    <dbReference type="NCBI Taxonomy" id="1564165"/>
    <lineage>
        <taxon>Bacteria</taxon>
        <taxon>Bacillati</taxon>
        <taxon>Actinomycetota</taxon>
        <taxon>Actinomycetes</taxon>
        <taxon>Geodermatophilales</taxon>
        <taxon>Geodermatophilaceae</taxon>
        <taxon>Blastococcus</taxon>
    </lineage>
</organism>
<dbReference type="EMBL" id="CP141261">
    <property type="protein sequence ID" value="WRL62418.1"/>
    <property type="molecule type" value="Genomic_DNA"/>
</dbReference>
<dbReference type="PANTHER" id="PTHR35004">
    <property type="entry name" value="TRANSPOSASE RV3428C-RELATED"/>
    <property type="match status" value="1"/>
</dbReference>
<gene>
    <name evidence="2" type="ORF">U6N30_20670</name>
</gene>